<comment type="caution">
    <text evidence="1">The sequence shown here is derived from an EMBL/GenBank/DDBJ whole genome shotgun (WGS) entry which is preliminary data.</text>
</comment>
<dbReference type="EMBL" id="MLBF01000089">
    <property type="protein sequence ID" value="OLN26075.1"/>
    <property type="molecule type" value="Genomic_DNA"/>
</dbReference>
<accession>A0A1Q8QFI9</accession>
<proteinExistence type="predicted"/>
<organism evidence="1 2">
    <name type="scientific">Desulfosporosinus metallidurans</name>
    <dbReference type="NCBI Taxonomy" id="1888891"/>
    <lineage>
        <taxon>Bacteria</taxon>
        <taxon>Bacillati</taxon>
        <taxon>Bacillota</taxon>
        <taxon>Clostridia</taxon>
        <taxon>Eubacteriales</taxon>
        <taxon>Desulfitobacteriaceae</taxon>
        <taxon>Desulfosporosinus</taxon>
    </lineage>
</organism>
<dbReference type="STRING" id="1888891.DSOL_5135"/>
<evidence type="ECO:0000313" key="1">
    <source>
        <dbReference type="EMBL" id="OLN26075.1"/>
    </source>
</evidence>
<dbReference type="AlphaFoldDB" id="A0A1Q8QFI9"/>
<gene>
    <name evidence="1" type="ORF">DSOL_5135</name>
</gene>
<name>A0A1Q8QFI9_9FIRM</name>
<dbReference type="OrthoDB" id="1656051at2"/>
<reference evidence="1 2" key="1">
    <citation type="submission" date="2016-09" db="EMBL/GenBank/DDBJ databases">
        <title>Complete genome of Desulfosporosinus sp. OL.</title>
        <authorList>
            <person name="Mardanov A."/>
            <person name="Beletsky A."/>
            <person name="Panova A."/>
            <person name="Karnachuk O."/>
            <person name="Ravin N."/>
        </authorList>
    </citation>
    <scope>NUCLEOTIDE SEQUENCE [LARGE SCALE GENOMIC DNA]</scope>
    <source>
        <strain evidence="1 2">OL</strain>
    </source>
</reference>
<dbReference type="RefSeq" id="WP_139314605.1">
    <property type="nucleotide sequence ID" value="NZ_MLBF01000089.1"/>
</dbReference>
<protein>
    <submittedName>
        <fullName evidence="1">Uncharacterized protein</fullName>
    </submittedName>
</protein>
<dbReference type="Proteomes" id="UP000186102">
    <property type="component" value="Unassembled WGS sequence"/>
</dbReference>
<sequence length="192" mass="22496">MKTAQASGCLNDSEFMKECWYEAFYSNSTIPNYLRLFTDGEVIREYKDFAEKRIEKLHVSENHYNQCISEIAKNNITDIEYKYLYFFSGHFDMIKSWCMEQKSPLGWSGNFIGYGVDLLLLFLFTDNNLRKAGKKIAVQVSNRIGFNESKNLVFMKENSVFETEVSTQKGEEIFWSIFCLWKVNYAITVSMI</sequence>
<keyword evidence="2" id="KW-1185">Reference proteome</keyword>
<evidence type="ECO:0000313" key="2">
    <source>
        <dbReference type="Proteomes" id="UP000186102"/>
    </source>
</evidence>